<evidence type="ECO:0000256" key="4">
    <source>
        <dbReference type="ARBA" id="ARBA00022993"/>
    </source>
</evidence>
<keyword evidence="5 7" id="KW-0418">Kinase</keyword>
<reference evidence="7 8" key="1">
    <citation type="submission" date="2015-06" db="EMBL/GenBank/DDBJ databases">
        <title>Comparative genomics of Burkholderia leaf nodule symbionts.</title>
        <authorList>
            <person name="Carlier A."/>
            <person name="Eberl L."/>
            <person name="Pinto-Carbo M."/>
        </authorList>
    </citation>
    <scope>NUCLEOTIDE SEQUENCE [LARGE SCALE GENOMIC DNA]</scope>
    <source>
        <strain evidence="7 8">UZHbot3</strain>
    </source>
</reference>
<accession>A0ABR5HKX9</accession>
<proteinExistence type="inferred from homology"/>
<dbReference type="SUPFAM" id="SSF52540">
    <property type="entry name" value="P-loop containing nucleoside triphosphate hydrolases"/>
    <property type="match status" value="1"/>
</dbReference>
<keyword evidence="5 7" id="KW-0808">Transferase</keyword>
<dbReference type="Pfam" id="PF01121">
    <property type="entry name" value="CoaE"/>
    <property type="match status" value="1"/>
</dbReference>
<name>A0ABR5HKX9_9BURK</name>
<evidence type="ECO:0000256" key="6">
    <source>
        <dbReference type="NCBIfam" id="TIGR00152"/>
    </source>
</evidence>
<dbReference type="EMBL" id="LELG01000214">
    <property type="protein sequence ID" value="KMQ79955.1"/>
    <property type="molecule type" value="Genomic_DNA"/>
</dbReference>
<dbReference type="InterPro" id="IPR027417">
    <property type="entry name" value="P-loop_NTPase"/>
</dbReference>
<evidence type="ECO:0000256" key="2">
    <source>
        <dbReference type="ARBA" id="ARBA00022741"/>
    </source>
</evidence>
<comment type="pathway">
    <text evidence="5">Cofactor biosynthesis; coenzyme A biosynthesis; CoA from (R)-pantothenate: step 5/5.</text>
</comment>
<dbReference type="Proteomes" id="UP000242951">
    <property type="component" value="Unassembled WGS sequence"/>
</dbReference>
<dbReference type="PROSITE" id="PS51219">
    <property type="entry name" value="DPCK"/>
    <property type="match status" value="1"/>
</dbReference>
<dbReference type="InterPro" id="IPR001977">
    <property type="entry name" value="Depp_CoAkinase"/>
</dbReference>
<dbReference type="PANTHER" id="PTHR10695:SF46">
    <property type="entry name" value="BIFUNCTIONAL COENZYME A SYNTHASE-RELATED"/>
    <property type="match status" value="1"/>
</dbReference>
<evidence type="ECO:0000256" key="3">
    <source>
        <dbReference type="ARBA" id="ARBA00022840"/>
    </source>
</evidence>
<dbReference type="EC" id="2.7.1.24" evidence="5 6"/>
<dbReference type="CDD" id="cd02022">
    <property type="entry name" value="DPCK"/>
    <property type="match status" value="1"/>
</dbReference>
<sequence length="210" mass="22678">MFSIGLTGGIGSGKSTVAEMFAVRGVPLIDTDLIAHQVTAPGGAAMPLIASEFGDDFLAANSALDRAKMRTLVFSDDTAKARLEAIVHPLICAETERQRMAAGGAYHIVMVPLLVDSGDWATRVKRVLVVDCPVETQIARVMKRNGFTREQVLAIIARQATREARIAAADDIIMNNEAATLETLAQQVDDLHQRYLALASPMTKQRTLGY</sequence>
<dbReference type="HAMAP" id="MF_00376">
    <property type="entry name" value="Dephospho_CoA_kinase"/>
    <property type="match status" value="1"/>
</dbReference>
<comment type="function">
    <text evidence="5">Catalyzes the phosphorylation of the 3'-hydroxyl group of dephosphocoenzyme A to form coenzyme A.</text>
</comment>
<comment type="subcellular location">
    <subcellularLocation>
        <location evidence="5">Cytoplasm</location>
    </subcellularLocation>
</comment>
<evidence type="ECO:0000256" key="5">
    <source>
        <dbReference type="HAMAP-Rule" id="MF_00376"/>
    </source>
</evidence>
<evidence type="ECO:0000313" key="8">
    <source>
        <dbReference type="Proteomes" id="UP000242951"/>
    </source>
</evidence>
<comment type="catalytic activity">
    <reaction evidence="5">
        <text>3'-dephospho-CoA + ATP = ADP + CoA + H(+)</text>
        <dbReference type="Rhea" id="RHEA:18245"/>
        <dbReference type="ChEBI" id="CHEBI:15378"/>
        <dbReference type="ChEBI" id="CHEBI:30616"/>
        <dbReference type="ChEBI" id="CHEBI:57287"/>
        <dbReference type="ChEBI" id="CHEBI:57328"/>
        <dbReference type="ChEBI" id="CHEBI:456216"/>
        <dbReference type="EC" id="2.7.1.24"/>
    </reaction>
</comment>
<evidence type="ECO:0000313" key="7">
    <source>
        <dbReference type="EMBL" id="KMQ79955.1"/>
    </source>
</evidence>
<dbReference type="PANTHER" id="PTHR10695">
    <property type="entry name" value="DEPHOSPHO-COA KINASE-RELATED"/>
    <property type="match status" value="1"/>
</dbReference>
<comment type="caution">
    <text evidence="7">The sequence shown here is derived from an EMBL/GenBank/DDBJ whole genome shotgun (WGS) entry which is preliminary data.</text>
</comment>
<organism evidence="7 8">
    <name type="scientific">Candidatus Burkholderia pumila</name>
    <dbReference type="NCBI Taxonomy" id="1090375"/>
    <lineage>
        <taxon>Bacteria</taxon>
        <taxon>Pseudomonadati</taxon>
        <taxon>Pseudomonadota</taxon>
        <taxon>Betaproteobacteria</taxon>
        <taxon>Burkholderiales</taxon>
        <taxon>Burkholderiaceae</taxon>
        <taxon>Burkholderia</taxon>
    </lineage>
</organism>
<gene>
    <name evidence="5" type="primary">coaE</name>
    <name evidence="7" type="ORF">BPMI_03717c</name>
</gene>
<evidence type="ECO:0000256" key="1">
    <source>
        <dbReference type="ARBA" id="ARBA00009018"/>
    </source>
</evidence>
<keyword evidence="2 5" id="KW-0547">Nucleotide-binding</keyword>
<dbReference type="Gene3D" id="3.40.50.300">
    <property type="entry name" value="P-loop containing nucleotide triphosphate hydrolases"/>
    <property type="match status" value="1"/>
</dbReference>
<feature type="binding site" evidence="5">
    <location>
        <begin position="11"/>
        <end position="16"/>
    </location>
    <ligand>
        <name>ATP</name>
        <dbReference type="ChEBI" id="CHEBI:30616"/>
    </ligand>
</feature>
<dbReference type="GO" id="GO:0004140">
    <property type="term" value="F:dephospho-CoA kinase activity"/>
    <property type="evidence" value="ECO:0007669"/>
    <property type="project" value="UniProtKB-EC"/>
</dbReference>
<keyword evidence="5" id="KW-0963">Cytoplasm</keyword>
<keyword evidence="8" id="KW-1185">Reference proteome</keyword>
<keyword evidence="3 5" id="KW-0067">ATP-binding</keyword>
<keyword evidence="4 5" id="KW-0173">Coenzyme A biosynthesis</keyword>
<comment type="similarity">
    <text evidence="1 5">Belongs to the CoaE family.</text>
</comment>
<protein>
    <recommendedName>
        <fullName evidence="5 6">Dephospho-CoA kinase</fullName>
        <ecNumber evidence="5 6">2.7.1.24</ecNumber>
    </recommendedName>
    <alternativeName>
        <fullName evidence="5">Dephosphocoenzyme A kinase</fullName>
    </alternativeName>
</protein>
<dbReference type="NCBIfam" id="TIGR00152">
    <property type="entry name" value="dephospho-CoA kinase"/>
    <property type="match status" value="1"/>
</dbReference>